<dbReference type="RefSeq" id="XP_017998678.1">
    <property type="nucleotide sequence ID" value="XM_018146086.1"/>
</dbReference>
<evidence type="ECO:0000256" key="7">
    <source>
        <dbReference type="SAM" id="Phobius"/>
    </source>
</evidence>
<evidence type="ECO:0000256" key="3">
    <source>
        <dbReference type="ARBA" id="ARBA00022989"/>
    </source>
</evidence>
<evidence type="ECO:0000313" key="9">
    <source>
        <dbReference type="EMBL" id="KPI38715.1"/>
    </source>
</evidence>
<feature type="transmembrane region" description="Helical" evidence="7">
    <location>
        <begin position="86"/>
        <end position="108"/>
    </location>
</feature>
<feature type="transmembrane region" description="Helical" evidence="7">
    <location>
        <begin position="120"/>
        <end position="141"/>
    </location>
</feature>
<feature type="transmembrane region" description="Helical" evidence="7">
    <location>
        <begin position="6"/>
        <end position="27"/>
    </location>
</feature>
<accession>A0A0N1NZJ1</accession>
<feature type="compositionally biased region" description="Polar residues" evidence="6">
    <location>
        <begin position="338"/>
        <end position="351"/>
    </location>
</feature>
<feature type="transmembrane region" description="Helical" evidence="7">
    <location>
        <begin position="161"/>
        <end position="183"/>
    </location>
</feature>
<evidence type="ECO:0000256" key="4">
    <source>
        <dbReference type="ARBA" id="ARBA00023136"/>
    </source>
</evidence>
<comment type="caution">
    <text evidence="9">The sequence shown here is derived from an EMBL/GenBank/DDBJ whole genome shotgun (WGS) entry which is preliminary data.</text>
</comment>
<evidence type="ECO:0000256" key="5">
    <source>
        <dbReference type="ARBA" id="ARBA00038359"/>
    </source>
</evidence>
<dbReference type="GeneID" id="28737966"/>
<feature type="domain" description="Rhodopsin" evidence="8">
    <location>
        <begin position="3"/>
        <end position="183"/>
    </location>
</feature>
<gene>
    <name evidence="9" type="ORF">AB675_5844</name>
</gene>
<dbReference type="PANTHER" id="PTHR33048">
    <property type="entry name" value="PTH11-LIKE INTEGRAL MEMBRANE PROTEIN (AFU_ORTHOLOGUE AFUA_5G11245)"/>
    <property type="match status" value="1"/>
</dbReference>
<proteinExistence type="inferred from homology"/>
<comment type="similarity">
    <text evidence="5">Belongs to the SAT4 family.</text>
</comment>
<evidence type="ECO:0000256" key="2">
    <source>
        <dbReference type="ARBA" id="ARBA00022692"/>
    </source>
</evidence>
<dbReference type="PANTHER" id="PTHR33048:SF164">
    <property type="entry name" value="INTEGRAL MEMBRANE PROTEIN-RELATED"/>
    <property type="match status" value="1"/>
</dbReference>
<dbReference type="InterPro" id="IPR049326">
    <property type="entry name" value="Rhodopsin_dom_fungi"/>
</dbReference>
<evidence type="ECO:0000256" key="6">
    <source>
        <dbReference type="SAM" id="MobiDB-lite"/>
    </source>
</evidence>
<feature type="compositionally biased region" description="Basic and acidic residues" evidence="6">
    <location>
        <begin position="236"/>
        <end position="247"/>
    </location>
</feature>
<protein>
    <recommendedName>
        <fullName evidence="8">Rhodopsin domain-containing protein</fullName>
    </recommendedName>
</protein>
<dbReference type="Pfam" id="PF20684">
    <property type="entry name" value="Fung_rhodopsin"/>
    <property type="match status" value="1"/>
</dbReference>
<dbReference type="AlphaFoldDB" id="A0A0N1NZJ1"/>
<organism evidence="9 10">
    <name type="scientific">Cyphellophora attinorum</name>
    <dbReference type="NCBI Taxonomy" id="1664694"/>
    <lineage>
        <taxon>Eukaryota</taxon>
        <taxon>Fungi</taxon>
        <taxon>Dikarya</taxon>
        <taxon>Ascomycota</taxon>
        <taxon>Pezizomycotina</taxon>
        <taxon>Eurotiomycetes</taxon>
        <taxon>Chaetothyriomycetidae</taxon>
        <taxon>Chaetothyriales</taxon>
        <taxon>Cyphellophoraceae</taxon>
        <taxon>Cyphellophora</taxon>
    </lineage>
</organism>
<feature type="region of interest" description="Disordered" evidence="6">
    <location>
        <begin position="195"/>
        <end position="265"/>
    </location>
</feature>
<dbReference type="InterPro" id="IPR052337">
    <property type="entry name" value="SAT4-like"/>
</dbReference>
<keyword evidence="4 7" id="KW-0472">Membrane</keyword>
<feature type="region of interest" description="Disordered" evidence="6">
    <location>
        <begin position="330"/>
        <end position="354"/>
    </location>
</feature>
<feature type="transmembrane region" description="Helical" evidence="7">
    <location>
        <begin position="39"/>
        <end position="66"/>
    </location>
</feature>
<dbReference type="Proteomes" id="UP000038010">
    <property type="component" value="Unassembled WGS sequence"/>
</dbReference>
<dbReference type="OrthoDB" id="4112131at2759"/>
<evidence type="ECO:0000256" key="1">
    <source>
        <dbReference type="ARBA" id="ARBA00004141"/>
    </source>
</evidence>
<keyword evidence="10" id="KW-1185">Reference proteome</keyword>
<evidence type="ECO:0000313" key="10">
    <source>
        <dbReference type="Proteomes" id="UP000038010"/>
    </source>
</evidence>
<feature type="compositionally biased region" description="Polar residues" evidence="6">
    <location>
        <begin position="223"/>
        <end position="235"/>
    </location>
</feature>
<name>A0A0N1NZJ1_9EURO</name>
<dbReference type="VEuPathDB" id="FungiDB:AB675_5844"/>
<keyword evidence="2 7" id="KW-0812">Transmembrane</keyword>
<keyword evidence="3 7" id="KW-1133">Transmembrane helix</keyword>
<dbReference type="EMBL" id="LFJN01000017">
    <property type="protein sequence ID" value="KPI38715.1"/>
    <property type="molecule type" value="Genomic_DNA"/>
</dbReference>
<comment type="subcellular location">
    <subcellularLocation>
        <location evidence="1">Membrane</location>
        <topology evidence="1">Multi-pass membrane protein</topology>
    </subcellularLocation>
</comment>
<sequence length="372" mass="41046">MKWSFIAQPPGIMSPAISRIAFCMYMLKFVGTSKLLRNIFYAIILTQLLVNIGTMIEVLISCQHYAMLWDHNIAGRCWSPKIQAYVGFFQGAWNSLSDLILTILPILIVKKLNMEVRTRVVLCFILGLSFFAMIACIIKTIELKALGDRVDFTYSTSLFVVWFTVEQYVVIIAASIPTIRPLALRLSQRWKNRSTPISSTPTVRPPAGPGQRNASFRPERNSRSGQPQTDGSGSSKESHISEHDASQEPRSSSGNAHRIGSALSWSSSAASPRIVRLNTPTAPSRNDSDNCVSAILMTKLDLEPPYIHQSPKSPPPAGTIRKTISIVISSESRDDVSNPPTGMQTVVSTGPVTPAAAPITIEKDSWPWEKEF</sequence>
<dbReference type="GO" id="GO:0016020">
    <property type="term" value="C:membrane"/>
    <property type="evidence" value="ECO:0007669"/>
    <property type="project" value="UniProtKB-SubCell"/>
</dbReference>
<evidence type="ECO:0000259" key="8">
    <source>
        <dbReference type="Pfam" id="PF20684"/>
    </source>
</evidence>
<dbReference type="STRING" id="1664694.A0A0N1NZJ1"/>
<reference evidence="9 10" key="1">
    <citation type="submission" date="2015-06" db="EMBL/GenBank/DDBJ databases">
        <title>Draft genome of the ant-associated black yeast Phialophora attae CBS 131958.</title>
        <authorList>
            <person name="Moreno L.F."/>
            <person name="Stielow B.J."/>
            <person name="de Hoog S."/>
            <person name="Vicente V.A."/>
            <person name="Weiss V.A."/>
            <person name="de Vries M."/>
            <person name="Cruz L.M."/>
            <person name="Souza E.M."/>
        </authorList>
    </citation>
    <scope>NUCLEOTIDE SEQUENCE [LARGE SCALE GENOMIC DNA]</scope>
    <source>
        <strain evidence="9 10">CBS 131958</strain>
    </source>
</reference>